<keyword evidence="6" id="KW-1133">Transmembrane helix</keyword>
<dbReference type="Gene3D" id="3.40.50.300">
    <property type="entry name" value="P-loop containing nucleotide triphosphate hydrolases"/>
    <property type="match status" value="1"/>
</dbReference>
<dbReference type="SMART" id="SM00382">
    <property type="entry name" value="AAA"/>
    <property type="match status" value="1"/>
</dbReference>
<feature type="domain" description="AAA+ ATPase" evidence="7">
    <location>
        <begin position="231"/>
        <end position="384"/>
    </location>
</feature>
<protein>
    <recommendedName>
        <fullName evidence="7">AAA+ ATPase domain-containing protein</fullName>
    </recommendedName>
</protein>
<evidence type="ECO:0000256" key="4">
    <source>
        <dbReference type="ARBA" id="ARBA00049360"/>
    </source>
</evidence>
<keyword evidence="5" id="KW-0547">Nucleotide-binding</keyword>
<dbReference type="InterPro" id="IPR003959">
    <property type="entry name" value="ATPase_AAA_core"/>
</dbReference>
<comment type="cofactor">
    <cofactor evidence="1">
        <name>Mg(2+)</name>
        <dbReference type="ChEBI" id="CHEBI:18420"/>
    </cofactor>
</comment>
<name>A0A0E0MNC4_ORYPU</name>
<evidence type="ECO:0000256" key="3">
    <source>
        <dbReference type="ARBA" id="ARBA00022842"/>
    </source>
</evidence>
<keyword evidence="5" id="KW-0067">ATP-binding</keyword>
<dbReference type="InterPro" id="IPR027417">
    <property type="entry name" value="P-loop_NTPase"/>
</dbReference>
<keyword evidence="6" id="KW-0812">Transmembrane</keyword>
<keyword evidence="3" id="KW-0460">Magnesium</keyword>
<evidence type="ECO:0000313" key="9">
    <source>
        <dbReference type="Proteomes" id="UP000026962"/>
    </source>
</evidence>
<dbReference type="InterPro" id="IPR003960">
    <property type="entry name" value="ATPase_AAA_CS"/>
</dbReference>
<dbReference type="CDD" id="cd19510">
    <property type="entry name" value="RecA-like_BCS1"/>
    <property type="match status" value="1"/>
</dbReference>
<dbReference type="Pfam" id="PF14363">
    <property type="entry name" value="AAA_assoc"/>
    <property type="match status" value="1"/>
</dbReference>
<dbReference type="GO" id="GO:0005524">
    <property type="term" value="F:ATP binding"/>
    <property type="evidence" value="ECO:0007669"/>
    <property type="project" value="UniProtKB-KW"/>
</dbReference>
<dbReference type="GO" id="GO:0006950">
    <property type="term" value="P:response to stress"/>
    <property type="evidence" value="ECO:0007669"/>
    <property type="project" value="UniProtKB-ARBA"/>
</dbReference>
<dbReference type="Gramene" id="OPUNC12G13630.1">
    <property type="protein sequence ID" value="OPUNC12G13630.1"/>
    <property type="gene ID" value="OPUNC12G13630"/>
</dbReference>
<organism evidence="8">
    <name type="scientific">Oryza punctata</name>
    <name type="common">Red rice</name>
    <dbReference type="NCBI Taxonomy" id="4537"/>
    <lineage>
        <taxon>Eukaryota</taxon>
        <taxon>Viridiplantae</taxon>
        <taxon>Streptophyta</taxon>
        <taxon>Embryophyta</taxon>
        <taxon>Tracheophyta</taxon>
        <taxon>Spermatophyta</taxon>
        <taxon>Magnoliopsida</taxon>
        <taxon>Liliopsida</taxon>
        <taxon>Poales</taxon>
        <taxon>Poaceae</taxon>
        <taxon>BOP clade</taxon>
        <taxon>Oryzoideae</taxon>
        <taxon>Oryzeae</taxon>
        <taxon>Oryzinae</taxon>
        <taxon>Oryza</taxon>
    </lineage>
</organism>
<evidence type="ECO:0000256" key="2">
    <source>
        <dbReference type="ARBA" id="ARBA00007448"/>
    </source>
</evidence>
<dbReference type="InterPro" id="IPR058017">
    <property type="entry name" value="At3g28540-like_C"/>
</dbReference>
<dbReference type="eggNOG" id="KOG0743">
    <property type="taxonomic scope" value="Eukaryota"/>
</dbReference>
<dbReference type="InterPro" id="IPR003593">
    <property type="entry name" value="AAA+_ATPase"/>
</dbReference>
<proteinExistence type="inferred from homology"/>
<dbReference type="HOGENOM" id="CLU_010189_0_1_1"/>
<comment type="similarity">
    <text evidence="2">Belongs to the AAA ATPase family. BCS1 subfamily.</text>
</comment>
<dbReference type="Pfam" id="PF25568">
    <property type="entry name" value="AAA_lid_At3g28540"/>
    <property type="match status" value="1"/>
</dbReference>
<accession>A0A0E0MNC4</accession>
<reference evidence="8" key="1">
    <citation type="submission" date="2015-04" db="UniProtKB">
        <authorList>
            <consortium name="EnsemblPlants"/>
        </authorList>
    </citation>
    <scope>IDENTIFICATION</scope>
</reference>
<dbReference type="InterPro" id="IPR025753">
    <property type="entry name" value="AAA_N_dom"/>
</dbReference>
<dbReference type="Proteomes" id="UP000026962">
    <property type="component" value="Chromosome 12"/>
</dbReference>
<keyword evidence="9" id="KW-1185">Reference proteome</keyword>
<evidence type="ECO:0000313" key="8">
    <source>
        <dbReference type="EnsemblPlants" id="OPUNC12G13630.1"/>
    </source>
</evidence>
<dbReference type="EnsemblPlants" id="OPUNC12G13630.1">
    <property type="protein sequence ID" value="OPUNC12G13630.1"/>
    <property type="gene ID" value="OPUNC12G13630"/>
</dbReference>
<dbReference type="PANTHER" id="PTHR23070">
    <property type="entry name" value="BCS1 AAA-TYPE ATPASE"/>
    <property type="match status" value="1"/>
</dbReference>
<dbReference type="STRING" id="4537.A0A0E0MNC4"/>
<dbReference type="InterPro" id="IPR050747">
    <property type="entry name" value="Mitochondrial_chaperone_BCS1"/>
</dbReference>
<dbReference type="AlphaFoldDB" id="A0A0E0MNC4"/>
<evidence type="ECO:0000256" key="6">
    <source>
        <dbReference type="SAM" id="Phobius"/>
    </source>
</evidence>
<dbReference type="SUPFAM" id="SSF52540">
    <property type="entry name" value="P-loop containing nucleoside triphosphate hydrolases"/>
    <property type="match status" value="1"/>
</dbReference>
<dbReference type="GO" id="GO:0016887">
    <property type="term" value="F:ATP hydrolysis activity"/>
    <property type="evidence" value="ECO:0007669"/>
    <property type="project" value="InterPro"/>
</dbReference>
<dbReference type="OMA" id="SHKCASQ"/>
<keyword evidence="6" id="KW-0472">Membrane</keyword>
<dbReference type="PROSITE" id="PS00674">
    <property type="entry name" value="AAA"/>
    <property type="match status" value="1"/>
</dbReference>
<evidence type="ECO:0000256" key="5">
    <source>
        <dbReference type="RuleBase" id="RU003651"/>
    </source>
</evidence>
<evidence type="ECO:0000256" key="1">
    <source>
        <dbReference type="ARBA" id="ARBA00001946"/>
    </source>
</evidence>
<dbReference type="Gene3D" id="6.10.280.40">
    <property type="match status" value="1"/>
</dbReference>
<sequence length="468" mass="53305">MASRDLWAGVGSALAFIAALITMAMNQVRIKLLINKMSAYFSPYIQITIPEYSAKRFERSELFVAIEAYLSEHCIRGATKLKAELVREEHKPNVSVDDEQEIIDKFQGTTLWWYAYTEYPKSQVITVEPGTDKRRFYRVSFHRSIRKKVLNDYVPHVLEKGRAVIADKRQRCLFTNNPYGHSPALWSNVVFQHTATFDTLAMDPTKKKAIIDDLEAFKKGKDYYGKVGKAWKRGYLLFGPPGTGKSTMVAAIANFLEYDVYDLELTAVNNNTELRKLFVETKGKSIIVIEDIDRSISLTVKRTDDKSAGDSNNTYMTSLPKERDKGDNDIKLTLSGMLNVIDGLWSACGSERIIIFTTNNKSKLDPALIRRGRMDMHIEMSYCRYEAFKVLARNYLPEINDHQLFDLYGEIRQLLEEVDMSPADVAEHLMLTENKDADACFKSLVVALKNAKDDKANAKEETVQIYTG</sequence>
<reference evidence="8" key="2">
    <citation type="submission" date="2018-05" db="EMBL/GenBank/DDBJ databases">
        <title>OpunRS2 (Oryza punctata Reference Sequence Version 2).</title>
        <authorList>
            <person name="Zhang J."/>
            <person name="Kudrna D."/>
            <person name="Lee S."/>
            <person name="Talag J."/>
            <person name="Welchert J."/>
            <person name="Wing R.A."/>
        </authorList>
    </citation>
    <scope>NUCLEOTIDE SEQUENCE [LARGE SCALE GENOMIC DNA]</scope>
</reference>
<evidence type="ECO:0000259" key="7">
    <source>
        <dbReference type="SMART" id="SM00382"/>
    </source>
</evidence>
<comment type="catalytic activity">
    <reaction evidence="4">
        <text>ATP + H2O = ADP + phosphate + H(+)</text>
        <dbReference type="Rhea" id="RHEA:13065"/>
        <dbReference type="ChEBI" id="CHEBI:15377"/>
        <dbReference type="ChEBI" id="CHEBI:15378"/>
        <dbReference type="ChEBI" id="CHEBI:30616"/>
        <dbReference type="ChEBI" id="CHEBI:43474"/>
        <dbReference type="ChEBI" id="CHEBI:456216"/>
    </reaction>
</comment>
<dbReference type="Pfam" id="PF00004">
    <property type="entry name" value="AAA"/>
    <property type="match status" value="1"/>
</dbReference>
<feature type="transmembrane region" description="Helical" evidence="6">
    <location>
        <begin position="6"/>
        <end position="28"/>
    </location>
</feature>